<gene>
    <name evidence="2" type="ORF">E1B28_003381</name>
</gene>
<proteinExistence type="predicted"/>
<feature type="region of interest" description="Disordered" evidence="1">
    <location>
        <begin position="32"/>
        <end position="73"/>
    </location>
</feature>
<evidence type="ECO:0000256" key="1">
    <source>
        <dbReference type="SAM" id="MobiDB-lite"/>
    </source>
</evidence>
<accession>A0A9P7RLH1</accession>
<evidence type="ECO:0000313" key="2">
    <source>
        <dbReference type="EMBL" id="KAG7085844.1"/>
    </source>
</evidence>
<feature type="compositionally biased region" description="Polar residues" evidence="1">
    <location>
        <begin position="57"/>
        <end position="73"/>
    </location>
</feature>
<dbReference type="Proteomes" id="UP001049176">
    <property type="component" value="Chromosome 11"/>
</dbReference>
<dbReference type="RefSeq" id="XP_043002315.1">
    <property type="nucleotide sequence ID" value="XM_043160359.1"/>
</dbReference>
<dbReference type="OrthoDB" id="2669721at2759"/>
<evidence type="ECO:0008006" key="4">
    <source>
        <dbReference type="Google" id="ProtNLM"/>
    </source>
</evidence>
<sequence>MPSDETRTCYCQKYCQAPPEGRSIPLSSWYRHQRALKEQGGEGREPPEFRRRRKTQLRNATNGEAEASSSTAKHNNIVVHTQTEDNGGLDNNNLTFEHDSVPTQSFENMFNDHSFPPEDSGHNIEEESVEPGDDFNLDGEAMVPATSITLDDLLGHEELLEQIRSYDFEAEKEQWTDAEFDCFVNPPEGIWATDDPDIKFSFQCYLSLSAHCSENAYKAVRQFVLERFPDSKMLSFEQVQTRLRTFTGVLPLQFDMCLNSCMAFTGPYSGLEACSYCGEARYKAPDSLVPRRRFTTLPLGPQLQALWRHPKSVAKVRERLARTETLLAERASGGVKLFDDIYCGSEYLDLVSSGELKKDDMLIAISMDGAQLYRDKESDTWFGIATVLDFPGEIRHKKENVLPLFTIGGPNAPKDYDSFLFPTFAHLSACQKSGIRIRNVEQGMSYVSHPWFAFGMADTVGMAELSGSVGHHGRNGCRLMCLMPGRHKPGVGMYYPAMLRPHGDNLPKGSRHDNIDVNTIRSRTAKEYDDQVCYVLSSKTTREYQRRRKETGICRRSIVSSLPKAIPAPRSLPTDVMHLFYNLVQLLSSSWRGAMDHAADDHPGSWPFAVLFDKAVWRAHGQQVGDARKYIPVCLEARTPRNPAEKINSGYKIVEYLVYIFGLCPALLYGLLPEPFYGHFCKLVFAARVLHRRRIQRQDLANVHQTFLQWVVEFELLYVKRDMKRLHFVRPCVHALTHLVPELLRLGSLLELSQYTMECTIGNLVQELRLHSNPYENISQRIIERARVNALHAMAPNLFSDDPMLKLPRNHLDIGNGYILLCPQELHDMDSDVVRAFRNFAHQQKWQIGSQLGPTVSRFARLSLPNGQIIRSLWQEGKRADNEVRRARNIKFAFHGQYHFAEVVYFFLVENGNTRYTLAAVRLYSDPDPDLLQESYNTLQVCKLLGDEGMKIINAKWIDSVIGMIPFQRHGVEWDSSEFFVLEKLSPSHVQNTINEDQPVN</sequence>
<comment type="caution">
    <text evidence="2">The sequence shown here is derived from an EMBL/GenBank/DDBJ whole genome shotgun (WGS) entry which is preliminary data.</text>
</comment>
<dbReference type="GeneID" id="66072457"/>
<dbReference type="KEGG" id="more:E1B28_003381"/>
<keyword evidence="3" id="KW-1185">Reference proteome</keyword>
<reference evidence="2" key="1">
    <citation type="journal article" date="2021" name="Genome Biol. Evol.">
        <title>The assembled and annotated genome of the fairy-ring fungus Marasmius oreades.</title>
        <authorList>
            <person name="Hiltunen M."/>
            <person name="Ament-Velasquez S.L."/>
            <person name="Johannesson H."/>
        </authorList>
    </citation>
    <scope>NUCLEOTIDE SEQUENCE</scope>
    <source>
        <strain evidence="2">03SP1</strain>
    </source>
</reference>
<evidence type="ECO:0000313" key="3">
    <source>
        <dbReference type="Proteomes" id="UP001049176"/>
    </source>
</evidence>
<organism evidence="2 3">
    <name type="scientific">Marasmius oreades</name>
    <name type="common">fairy-ring Marasmius</name>
    <dbReference type="NCBI Taxonomy" id="181124"/>
    <lineage>
        <taxon>Eukaryota</taxon>
        <taxon>Fungi</taxon>
        <taxon>Dikarya</taxon>
        <taxon>Basidiomycota</taxon>
        <taxon>Agaricomycotina</taxon>
        <taxon>Agaricomycetes</taxon>
        <taxon>Agaricomycetidae</taxon>
        <taxon>Agaricales</taxon>
        <taxon>Marasmiineae</taxon>
        <taxon>Marasmiaceae</taxon>
        <taxon>Marasmius</taxon>
    </lineage>
</organism>
<protein>
    <recommendedName>
        <fullName evidence="4">Transposase family Tnp2 protein</fullName>
    </recommendedName>
</protein>
<name>A0A9P7RLH1_9AGAR</name>
<dbReference type="EMBL" id="CM032191">
    <property type="protein sequence ID" value="KAG7085844.1"/>
    <property type="molecule type" value="Genomic_DNA"/>
</dbReference>
<dbReference type="AlphaFoldDB" id="A0A9P7RLH1"/>
<feature type="compositionally biased region" description="Basic and acidic residues" evidence="1">
    <location>
        <begin position="35"/>
        <end position="49"/>
    </location>
</feature>